<comment type="similarity">
    <text evidence="1">Belongs to the short-chain dehydrogenases/reductases (SDR) family.</text>
</comment>
<accession>A0A8E2J983</accession>
<gene>
    <name evidence="4" type="ORF">K432DRAFT_387004</name>
</gene>
<evidence type="ECO:0000256" key="2">
    <source>
        <dbReference type="ARBA" id="ARBA00022857"/>
    </source>
</evidence>
<dbReference type="Proteomes" id="UP000250266">
    <property type="component" value="Unassembled WGS sequence"/>
</dbReference>
<dbReference type="FunFam" id="3.40.50.720:FF:000084">
    <property type="entry name" value="Short-chain dehydrogenase reductase"/>
    <property type="match status" value="1"/>
</dbReference>
<dbReference type="EMBL" id="KV745556">
    <property type="protein sequence ID" value="OCK74114.1"/>
    <property type="molecule type" value="Genomic_DNA"/>
</dbReference>
<reference evidence="4 5" key="1">
    <citation type="journal article" date="2016" name="Nat. Commun.">
        <title>Ectomycorrhizal ecology is imprinted in the genome of the dominant symbiotic fungus Cenococcum geophilum.</title>
        <authorList>
            <consortium name="DOE Joint Genome Institute"/>
            <person name="Peter M."/>
            <person name="Kohler A."/>
            <person name="Ohm R.A."/>
            <person name="Kuo A."/>
            <person name="Krutzmann J."/>
            <person name="Morin E."/>
            <person name="Arend M."/>
            <person name="Barry K.W."/>
            <person name="Binder M."/>
            <person name="Choi C."/>
            <person name="Clum A."/>
            <person name="Copeland A."/>
            <person name="Grisel N."/>
            <person name="Haridas S."/>
            <person name="Kipfer T."/>
            <person name="LaButti K."/>
            <person name="Lindquist E."/>
            <person name="Lipzen A."/>
            <person name="Maire R."/>
            <person name="Meier B."/>
            <person name="Mihaltcheva S."/>
            <person name="Molinier V."/>
            <person name="Murat C."/>
            <person name="Poggeler S."/>
            <person name="Quandt C.A."/>
            <person name="Sperisen C."/>
            <person name="Tritt A."/>
            <person name="Tisserant E."/>
            <person name="Crous P.W."/>
            <person name="Henrissat B."/>
            <person name="Nehls U."/>
            <person name="Egli S."/>
            <person name="Spatafora J.W."/>
            <person name="Grigoriev I.V."/>
            <person name="Martin F.M."/>
        </authorList>
    </citation>
    <scope>NUCLEOTIDE SEQUENCE [LARGE SCALE GENOMIC DNA]</scope>
    <source>
        <strain evidence="4 5">CBS 459.81</strain>
    </source>
</reference>
<evidence type="ECO:0000256" key="1">
    <source>
        <dbReference type="ARBA" id="ARBA00006484"/>
    </source>
</evidence>
<keyword evidence="2" id="KW-0521">NADP</keyword>
<dbReference type="PANTHER" id="PTHR24321:SF8">
    <property type="entry name" value="ESTRADIOL 17-BETA-DEHYDROGENASE 8-RELATED"/>
    <property type="match status" value="1"/>
</dbReference>
<sequence length="252" mass="26772">MATTKPFAGRVITITGAARGIGLATARYLAERGATVCIADVLKEDLTKAEESIKKDFPDVHVTQAEVDVSNSKAVDEWIKSVKEKFGKIDGCVNNAGIAGVLKPITELTDEEFSKVININLIGIFNCLRAQLRVMEMGGSIVNTASIAGLMGFANFSPYITSKHGIIGLTRTAAKEAGEKEIRVNAVCPGIIQTAMIDEINETAPLTPQNSPQIVKRSGKPEEIAALVAYLLGDESKYTTGAAMVADGGWVC</sequence>
<dbReference type="InterPro" id="IPR002347">
    <property type="entry name" value="SDR_fam"/>
</dbReference>
<dbReference type="SUPFAM" id="SSF51735">
    <property type="entry name" value="NAD(P)-binding Rossmann-fold domains"/>
    <property type="match status" value="1"/>
</dbReference>
<dbReference type="PRINTS" id="PR00080">
    <property type="entry name" value="SDRFAMILY"/>
</dbReference>
<dbReference type="PRINTS" id="PR00081">
    <property type="entry name" value="GDHRDH"/>
</dbReference>
<dbReference type="AlphaFoldDB" id="A0A8E2J983"/>
<dbReference type="OrthoDB" id="1669814at2759"/>
<protein>
    <submittedName>
        <fullName evidence="4">NAD(P)-binding protein</fullName>
    </submittedName>
</protein>
<keyword evidence="3" id="KW-0560">Oxidoreductase</keyword>
<dbReference type="CDD" id="cd05233">
    <property type="entry name" value="SDR_c"/>
    <property type="match status" value="1"/>
</dbReference>
<organism evidence="4 5">
    <name type="scientific">Lepidopterella palustris CBS 459.81</name>
    <dbReference type="NCBI Taxonomy" id="1314670"/>
    <lineage>
        <taxon>Eukaryota</taxon>
        <taxon>Fungi</taxon>
        <taxon>Dikarya</taxon>
        <taxon>Ascomycota</taxon>
        <taxon>Pezizomycotina</taxon>
        <taxon>Dothideomycetes</taxon>
        <taxon>Pleosporomycetidae</taxon>
        <taxon>Mytilinidiales</taxon>
        <taxon>Argynnaceae</taxon>
        <taxon>Lepidopterella</taxon>
    </lineage>
</organism>
<evidence type="ECO:0000256" key="3">
    <source>
        <dbReference type="ARBA" id="ARBA00023002"/>
    </source>
</evidence>
<keyword evidence="5" id="KW-1185">Reference proteome</keyword>
<proteinExistence type="inferred from homology"/>
<dbReference type="GO" id="GO:0016491">
    <property type="term" value="F:oxidoreductase activity"/>
    <property type="evidence" value="ECO:0007669"/>
    <property type="project" value="UniProtKB-KW"/>
</dbReference>
<dbReference type="InterPro" id="IPR036291">
    <property type="entry name" value="NAD(P)-bd_dom_sf"/>
</dbReference>
<dbReference type="Pfam" id="PF13561">
    <property type="entry name" value="adh_short_C2"/>
    <property type="match status" value="1"/>
</dbReference>
<dbReference type="PANTHER" id="PTHR24321">
    <property type="entry name" value="DEHYDROGENASES, SHORT CHAIN"/>
    <property type="match status" value="1"/>
</dbReference>
<evidence type="ECO:0000313" key="4">
    <source>
        <dbReference type="EMBL" id="OCK74114.1"/>
    </source>
</evidence>
<evidence type="ECO:0000313" key="5">
    <source>
        <dbReference type="Proteomes" id="UP000250266"/>
    </source>
</evidence>
<dbReference type="Gene3D" id="3.40.50.720">
    <property type="entry name" value="NAD(P)-binding Rossmann-like Domain"/>
    <property type="match status" value="1"/>
</dbReference>
<name>A0A8E2J983_9PEZI</name>